<name>A0ABV6C8J7_9ACTN</name>
<feature type="non-terminal residue" evidence="2">
    <location>
        <position position="182"/>
    </location>
</feature>
<dbReference type="InterPro" id="IPR016195">
    <property type="entry name" value="Pol/histidinol_Pase-like"/>
</dbReference>
<dbReference type="SUPFAM" id="SSF89550">
    <property type="entry name" value="PHP domain-like"/>
    <property type="match status" value="1"/>
</dbReference>
<dbReference type="RefSeq" id="WP_377790901.1">
    <property type="nucleotide sequence ID" value="NZ_JBHLYQ010000293.1"/>
</dbReference>
<dbReference type="SMART" id="SM00481">
    <property type="entry name" value="POLIIIAc"/>
    <property type="match status" value="1"/>
</dbReference>
<comment type="caution">
    <text evidence="2">The sequence shown here is derived from an EMBL/GenBank/DDBJ whole genome shotgun (WGS) entry which is preliminary data.</text>
</comment>
<dbReference type="EMBL" id="JBHLYQ010000293">
    <property type="protein sequence ID" value="MFC0083156.1"/>
    <property type="molecule type" value="Genomic_DNA"/>
</dbReference>
<reference evidence="2 3" key="1">
    <citation type="submission" date="2024-09" db="EMBL/GenBank/DDBJ databases">
        <authorList>
            <person name="Sun Q."/>
            <person name="Mori K."/>
        </authorList>
    </citation>
    <scope>NUCLEOTIDE SEQUENCE [LARGE SCALE GENOMIC DNA]</scope>
    <source>
        <strain evidence="2 3">JCM 15389</strain>
    </source>
</reference>
<gene>
    <name evidence="2" type="ORF">ACFFRE_13560</name>
</gene>
<sequence length="182" mass="19153">MAGGPLRLGRQRPSGAEAAYAELHCHSHMSFLDGASAPEELVARAQHLGLSALALTDHASFGGVVRFARAAAAVGLPTVFGAELTLVGWDEPEVPPRRTGLPDPPGTHLVVLARDPEGYRRLSRLLAEAHLAGQDRLGPRCHLADLAEAHGGHWMVLTGCRKGPLARALEAGGPALARRRVA</sequence>
<dbReference type="Pfam" id="PF02811">
    <property type="entry name" value="PHP"/>
    <property type="match status" value="1"/>
</dbReference>
<organism evidence="2 3">
    <name type="scientific">Aciditerrimonas ferrireducens</name>
    <dbReference type="NCBI Taxonomy" id="667306"/>
    <lineage>
        <taxon>Bacteria</taxon>
        <taxon>Bacillati</taxon>
        <taxon>Actinomycetota</taxon>
        <taxon>Acidimicrobiia</taxon>
        <taxon>Acidimicrobiales</taxon>
        <taxon>Acidimicrobiaceae</taxon>
        <taxon>Aciditerrimonas</taxon>
    </lineage>
</organism>
<accession>A0ABV6C8J7</accession>
<feature type="domain" description="Polymerase/histidinol phosphatase N-terminal" evidence="1">
    <location>
        <begin position="21"/>
        <end position="88"/>
    </location>
</feature>
<dbReference type="PANTHER" id="PTHR32294">
    <property type="entry name" value="DNA POLYMERASE III SUBUNIT ALPHA"/>
    <property type="match status" value="1"/>
</dbReference>
<evidence type="ECO:0000313" key="3">
    <source>
        <dbReference type="Proteomes" id="UP001589788"/>
    </source>
</evidence>
<dbReference type="PANTHER" id="PTHR32294:SF4">
    <property type="entry name" value="ERROR-PRONE DNA POLYMERASE"/>
    <property type="match status" value="1"/>
</dbReference>
<dbReference type="Proteomes" id="UP001589788">
    <property type="component" value="Unassembled WGS sequence"/>
</dbReference>
<dbReference type="Gene3D" id="3.20.20.140">
    <property type="entry name" value="Metal-dependent hydrolases"/>
    <property type="match status" value="1"/>
</dbReference>
<dbReference type="CDD" id="cd07431">
    <property type="entry name" value="PHP_PolIIIA"/>
    <property type="match status" value="1"/>
</dbReference>
<proteinExistence type="predicted"/>
<dbReference type="InterPro" id="IPR004013">
    <property type="entry name" value="PHP_dom"/>
</dbReference>
<evidence type="ECO:0000259" key="1">
    <source>
        <dbReference type="SMART" id="SM00481"/>
    </source>
</evidence>
<dbReference type="InterPro" id="IPR004805">
    <property type="entry name" value="DnaE2/DnaE/PolC"/>
</dbReference>
<protein>
    <submittedName>
        <fullName evidence="2">PHP domain-containing protein</fullName>
    </submittedName>
</protein>
<evidence type="ECO:0000313" key="2">
    <source>
        <dbReference type="EMBL" id="MFC0083156.1"/>
    </source>
</evidence>
<keyword evidence="3" id="KW-1185">Reference proteome</keyword>
<dbReference type="InterPro" id="IPR003141">
    <property type="entry name" value="Pol/His_phosphatase_N"/>
</dbReference>